<dbReference type="Pfam" id="PF00106">
    <property type="entry name" value="adh_short"/>
    <property type="match status" value="1"/>
</dbReference>
<evidence type="ECO:0000313" key="3">
    <source>
        <dbReference type="Proteomes" id="UP000240883"/>
    </source>
</evidence>
<dbReference type="InterPro" id="IPR002347">
    <property type="entry name" value="SDR_fam"/>
</dbReference>
<dbReference type="PANTHER" id="PTHR43157:SF31">
    <property type="entry name" value="PHOSPHATIDYLINOSITOL-GLYCAN BIOSYNTHESIS CLASS F PROTEIN"/>
    <property type="match status" value="1"/>
</dbReference>
<keyword evidence="1" id="KW-0560">Oxidoreductase</keyword>
<dbReference type="SUPFAM" id="SSF51735">
    <property type="entry name" value="NAD(P)-binding Rossmann-fold domains"/>
    <property type="match status" value="1"/>
</dbReference>
<sequence>MSIGTFLPLFVKSQWLTTIPVPQTSFAGQTIIITGANTGLGYEAARHLVRLGVSKLIIAVRTTSKGEAAAADLIASTKATRDVIEVWPLDLSDPESIKAFGARVNTLDRLDGVIQNAGMASHHWKTIAGHEAHVAVNVIGAMLVGLSVLPKLRESATKFGTRNRLTFVGSDTYYFAQFKEANTQGSLLAALDDEAKVNQTDRYPTSKLLIFYAVRELAARSPITPDSNVVINVVTPGLCRSDLMRDANSLGMKIFEFIFMGLFARKTEVGGRTLVHAVSTDLPEDAHGKFVMDCKVTE</sequence>
<dbReference type="PANTHER" id="PTHR43157">
    <property type="entry name" value="PHOSPHATIDYLINOSITOL-GLYCAN BIOSYNTHESIS CLASS F PROTEIN-RELATED"/>
    <property type="match status" value="1"/>
</dbReference>
<keyword evidence="3" id="KW-1185">Reference proteome</keyword>
<dbReference type="PRINTS" id="PR00081">
    <property type="entry name" value="GDHRDH"/>
</dbReference>
<dbReference type="Gene3D" id="3.40.50.720">
    <property type="entry name" value="NAD(P)-binding Rossmann-like Domain"/>
    <property type="match status" value="1"/>
</dbReference>
<name>A0A2T2NQJ1_CORCC</name>
<evidence type="ECO:0000256" key="1">
    <source>
        <dbReference type="ARBA" id="ARBA00023002"/>
    </source>
</evidence>
<dbReference type="Proteomes" id="UP000240883">
    <property type="component" value="Unassembled WGS sequence"/>
</dbReference>
<dbReference type="GO" id="GO:0016491">
    <property type="term" value="F:oxidoreductase activity"/>
    <property type="evidence" value="ECO:0007669"/>
    <property type="project" value="UniProtKB-KW"/>
</dbReference>
<dbReference type="AlphaFoldDB" id="A0A2T2NQJ1"/>
<reference evidence="2 3" key="1">
    <citation type="journal article" date="2018" name="Front. Microbiol.">
        <title>Genome-Wide Analysis of Corynespora cassiicola Leaf Fall Disease Putative Effectors.</title>
        <authorList>
            <person name="Lopez D."/>
            <person name="Ribeiro S."/>
            <person name="Label P."/>
            <person name="Fumanal B."/>
            <person name="Venisse J.S."/>
            <person name="Kohler A."/>
            <person name="de Oliveira R.R."/>
            <person name="Labutti K."/>
            <person name="Lipzen A."/>
            <person name="Lail K."/>
            <person name="Bauer D."/>
            <person name="Ohm R.A."/>
            <person name="Barry K.W."/>
            <person name="Spatafora J."/>
            <person name="Grigoriev I.V."/>
            <person name="Martin F.M."/>
            <person name="Pujade-Renaud V."/>
        </authorList>
    </citation>
    <scope>NUCLEOTIDE SEQUENCE [LARGE SCALE GENOMIC DNA]</scope>
    <source>
        <strain evidence="2 3">Philippines</strain>
    </source>
</reference>
<dbReference type="EMBL" id="KZ678134">
    <property type="protein sequence ID" value="PSN67705.1"/>
    <property type="molecule type" value="Genomic_DNA"/>
</dbReference>
<accession>A0A2T2NQJ1</accession>
<gene>
    <name evidence="2" type="ORF">BS50DRAFT_491830</name>
</gene>
<dbReference type="InterPro" id="IPR036291">
    <property type="entry name" value="NAD(P)-bd_dom_sf"/>
</dbReference>
<organism evidence="2 3">
    <name type="scientific">Corynespora cassiicola Philippines</name>
    <dbReference type="NCBI Taxonomy" id="1448308"/>
    <lineage>
        <taxon>Eukaryota</taxon>
        <taxon>Fungi</taxon>
        <taxon>Dikarya</taxon>
        <taxon>Ascomycota</taxon>
        <taxon>Pezizomycotina</taxon>
        <taxon>Dothideomycetes</taxon>
        <taxon>Pleosporomycetidae</taxon>
        <taxon>Pleosporales</taxon>
        <taxon>Corynesporascaceae</taxon>
        <taxon>Corynespora</taxon>
    </lineage>
</organism>
<dbReference type="STRING" id="1448308.A0A2T2NQJ1"/>
<evidence type="ECO:0000313" key="2">
    <source>
        <dbReference type="EMBL" id="PSN67705.1"/>
    </source>
</evidence>
<protein>
    <submittedName>
        <fullName evidence="2">Retinol dehydrogenase 12</fullName>
    </submittedName>
</protein>
<proteinExistence type="predicted"/>
<dbReference type="OrthoDB" id="542013at2759"/>